<dbReference type="GO" id="GO:0005886">
    <property type="term" value="C:plasma membrane"/>
    <property type="evidence" value="ECO:0007669"/>
    <property type="project" value="UniProtKB-SubCell"/>
</dbReference>
<keyword evidence="7" id="KW-0285">Flavoprotein</keyword>
<reference evidence="10" key="1">
    <citation type="journal article" date="2012" name="J. Microbiol. Biotechnol.">
        <title>Ramlibacter ginsenosidimutans sp. nov., with ginsenoside-converting activity.</title>
        <authorList>
            <person name="Wang L."/>
            <person name="An D.S."/>
            <person name="Kim S.G."/>
            <person name="Jin F.X."/>
            <person name="Kim S.C."/>
            <person name="Lee S.T."/>
            <person name="Im W.T."/>
        </authorList>
    </citation>
    <scope>NUCLEOTIDE SEQUENCE</scope>
    <source>
        <strain evidence="10">KACC 17527</strain>
    </source>
</reference>
<dbReference type="HAMAP" id="MF_01207">
    <property type="entry name" value="MsrQ"/>
    <property type="match status" value="1"/>
</dbReference>
<dbReference type="AlphaFoldDB" id="A0A934TNP1"/>
<feature type="transmembrane region" description="Helical" evidence="7">
    <location>
        <begin position="51"/>
        <end position="69"/>
    </location>
</feature>
<evidence type="ECO:0000259" key="9">
    <source>
        <dbReference type="Pfam" id="PF01794"/>
    </source>
</evidence>
<dbReference type="GO" id="GO:0016679">
    <property type="term" value="F:oxidoreductase activity, acting on diphenols and related substances as donors"/>
    <property type="evidence" value="ECO:0007669"/>
    <property type="project" value="TreeGrafter"/>
</dbReference>
<keyword evidence="6 7" id="KW-0472">Membrane</keyword>
<evidence type="ECO:0000313" key="10">
    <source>
        <dbReference type="EMBL" id="MBK6004679.1"/>
    </source>
</evidence>
<evidence type="ECO:0000256" key="8">
    <source>
        <dbReference type="SAM" id="MobiDB-lite"/>
    </source>
</evidence>
<comment type="subunit">
    <text evidence="7">Heterodimer of a catalytic subunit (MsrP) and a heme-binding subunit (MsrQ).</text>
</comment>
<feature type="transmembrane region" description="Helical" evidence="7">
    <location>
        <begin position="151"/>
        <end position="169"/>
    </location>
</feature>
<keyword evidence="7" id="KW-0479">Metal-binding</keyword>
<dbReference type="PANTHER" id="PTHR36964:SF1">
    <property type="entry name" value="PROTEIN-METHIONINE-SULFOXIDE REDUCTASE HEME-BINDING SUBUNIT MSRQ"/>
    <property type="match status" value="1"/>
</dbReference>
<feature type="transmembrane region" description="Helical" evidence="7">
    <location>
        <begin position="119"/>
        <end position="139"/>
    </location>
</feature>
<keyword evidence="2 7" id="KW-0813">Transport</keyword>
<dbReference type="EMBL" id="JAEPWM010000001">
    <property type="protein sequence ID" value="MBK6004679.1"/>
    <property type="molecule type" value="Genomic_DNA"/>
</dbReference>
<evidence type="ECO:0000256" key="4">
    <source>
        <dbReference type="ARBA" id="ARBA00022989"/>
    </source>
</evidence>
<dbReference type="RefSeq" id="WP_201166067.1">
    <property type="nucleotide sequence ID" value="NZ_JAEPWM010000001.1"/>
</dbReference>
<gene>
    <name evidence="7" type="primary">msrQ</name>
    <name evidence="10" type="ORF">JJB11_01135</name>
</gene>
<evidence type="ECO:0000256" key="1">
    <source>
        <dbReference type="ARBA" id="ARBA00004141"/>
    </source>
</evidence>
<dbReference type="InterPro" id="IPR022837">
    <property type="entry name" value="MsrQ-like"/>
</dbReference>
<proteinExistence type="inferred from homology"/>
<evidence type="ECO:0000256" key="5">
    <source>
        <dbReference type="ARBA" id="ARBA00023004"/>
    </source>
</evidence>
<dbReference type="InterPro" id="IPR013130">
    <property type="entry name" value="Fe3_Rdtase_TM_dom"/>
</dbReference>
<dbReference type="Pfam" id="PF01794">
    <property type="entry name" value="Ferric_reduct"/>
    <property type="match status" value="1"/>
</dbReference>
<evidence type="ECO:0000256" key="6">
    <source>
        <dbReference type="ARBA" id="ARBA00023136"/>
    </source>
</evidence>
<organism evidence="10 11">
    <name type="scientific">Ramlibacter ginsenosidimutans</name>
    <dbReference type="NCBI Taxonomy" id="502333"/>
    <lineage>
        <taxon>Bacteria</taxon>
        <taxon>Pseudomonadati</taxon>
        <taxon>Pseudomonadota</taxon>
        <taxon>Betaproteobacteria</taxon>
        <taxon>Burkholderiales</taxon>
        <taxon>Comamonadaceae</taxon>
        <taxon>Ramlibacter</taxon>
    </lineage>
</organism>
<accession>A0A934TNP1</accession>
<evidence type="ECO:0000256" key="3">
    <source>
        <dbReference type="ARBA" id="ARBA00022692"/>
    </source>
</evidence>
<comment type="similarity">
    <text evidence="7">Belongs to the MsrQ family.</text>
</comment>
<reference evidence="10" key="2">
    <citation type="submission" date="2021-01" db="EMBL/GenBank/DDBJ databases">
        <authorList>
            <person name="Kang M."/>
        </authorList>
    </citation>
    <scope>NUCLEOTIDE SEQUENCE</scope>
    <source>
        <strain evidence="10">KACC 17527</strain>
    </source>
</reference>
<dbReference type="GO" id="GO:0020037">
    <property type="term" value="F:heme binding"/>
    <property type="evidence" value="ECO:0007669"/>
    <property type="project" value="UniProtKB-UniRule"/>
</dbReference>
<keyword evidence="11" id="KW-1185">Reference proteome</keyword>
<feature type="transmembrane region" description="Helical" evidence="7">
    <location>
        <begin position="175"/>
        <end position="194"/>
    </location>
</feature>
<feature type="domain" description="Ferric oxidoreductase" evidence="9">
    <location>
        <begin position="53"/>
        <end position="162"/>
    </location>
</feature>
<name>A0A934TNP1_9BURK</name>
<keyword evidence="7" id="KW-0288">FMN</keyword>
<dbReference type="GO" id="GO:0030091">
    <property type="term" value="P:protein repair"/>
    <property type="evidence" value="ECO:0007669"/>
    <property type="project" value="UniProtKB-UniRule"/>
</dbReference>
<protein>
    <recommendedName>
        <fullName evidence="7">Protein-methionine-sulfoxide reductase heme-binding subunit MsrQ</fullName>
    </recommendedName>
    <alternativeName>
        <fullName evidence="7">Flavocytochrome MsrQ</fullName>
    </alternativeName>
</protein>
<keyword evidence="4 7" id="KW-1133">Transmembrane helix</keyword>
<comment type="subcellular location">
    <subcellularLocation>
        <location evidence="7">Cell membrane</location>
        <topology evidence="7">Multi-pass membrane protein</topology>
    </subcellularLocation>
    <subcellularLocation>
        <location evidence="1">Membrane</location>
        <topology evidence="1">Multi-pass membrane protein</topology>
    </subcellularLocation>
</comment>
<dbReference type="PANTHER" id="PTHR36964">
    <property type="entry name" value="PROTEIN-METHIONINE-SULFOXIDE REDUCTASE HEME-BINDING SUBUNIT MSRQ"/>
    <property type="match status" value="1"/>
</dbReference>
<comment type="cofactor">
    <cofactor evidence="7">
        <name>FMN</name>
        <dbReference type="ChEBI" id="CHEBI:58210"/>
    </cofactor>
    <text evidence="7">Binds 1 FMN per subunit.</text>
</comment>
<dbReference type="Proteomes" id="UP000630528">
    <property type="component" value="Unassembled WGS sequence"/>
</dbReference>
<comment type="caution">
    <text evidence="10">The sequence shown here is derived from an EMBL/GenBank/DDBJ whole genome shotgun (WGS) entry which is preliminary data.</text>
</comment>
<evidence type="ECO:0000256" key="2">
    <source>
        <dbReference type="ARBA" id="ARBA00022448"/>
    </source>
</evidence>
<keyword evidence="7" id="KW-0349">Heme</keyword>
<feature type="compositionally biased region" description="Basic and acidic residues" evidence="8">
    <location>
        <begin position="211"/>
        <end position="226"/>
    </location>
</feature>
<dbReference type="GO" id="GO:0009055">
    <property type="term" value="F:electron transfer activity"/>
    <property type="evidence" value="ECO:0007669"/>
    <property type="project" value="UniProtKB-UniRule"/>
</dbReference>
<keyword evidence="7" id="KW-0249">Electron transport</keyword>
<feature type="transmembrane region" description="Helical" evidence="7">
    <location>
        <begin position="81"/>
        <end position="99"/>
    </location>
</feature>
<keyword evidence="7" id="KW-1003">Cell membrane</keyword>
<sequence>MSAAKALLHPAAKPLVFVLSLLPFAWLFYAAATQNLGANPQEHLIRSTGDWTLRFLCLTLAVTPARVVLKLPTLQRFRRMLGLFTYFYVVLHFLSYSWFDQGFDWPEIVKDIAKRPFILVGFAAFLLLTPLAATSFNRAVKALGAKRWQALHRLVYAIALLGILHFFWMRAGKNNFAEVAVYAAILAVLLGWRVKEALRKRASRSPAPPGRDVRTARSVARQESRV</sequence>
<evidence type="ECO:0000313" key="11">
    <source>
        <dbReference type="Proteomes" id="UP000630528"/>
    </source>
</evidence>
<feature type="transmembrane region" description="Helical" evidence="7">
    <location>
        <begin position="12"/>
        <end position="31"/>
    </location>
</feature>
<comment type="cofactor">
    <cofactor evidence="7">
        <name>heme b</name>
        <dbReference type="ChEBI" id="CHEBI:60344"/>
    </cofactor>
    <text evidence="7">Binds 1 heme b (iron(II)-protoporphyrin IX) group per subunit.</text>
</comment>
<keyword evidence="5 7" id="KW-0408">Iron</keyword>
<comment type="function">
    <text evidence="7">Part of the MsrPQ system that repairs oxidized periplasmic proteins containing methionine sulfoxide residues (Met-O), using respiratory chain electrons. Thus protects these proteins from oxidative-stress damage caused by reactive species of oxygen and chlorine generated by the host defense mechanisms. MsrPQ is essential for the maintenance of envelope integrity under bleach stress, rescuing a wide series of structurally unrelated periplasmic proteins from methionine oxidation. MsrQ provides electrons for reduction to the reductase catalytic subunit MsrP, using the quinone pool of the respiratory chain.</text>
</comment>
<feature type="region of interest" description="Disordered" evidence="8">
    <location>
        <begin position="203"/>
        <end position="226"/>
    </location>
</feature>
<evidence type="ECO:0000256" key="7">
    <source>
        <dbReference type="HAMAP-Rule" id="MF_01207"/>
    </source>
</evidence>
<dbReference type="GO" id="GO:0046872">
    <property type="term" value="F:metal ion binding"/>
    <property type="evidence" value="ECO:0007669"/>
    <property type="project" value="UniProtKB-KW"/>
</dbReference>
<dbReference type="GO" id="GO:0010181">
    <property type="term" value="F:FMN binding"/>
    <property type="evidence" value="ECO:0007669"/>
    <property type="project" value="UniProtKB-UniRule"/>
</dbReference>
<keyword evidence="3 7" id="KW-0812">Transmembrane</keyword>